<dbReference type="RefSeq" id="WP_051684679.1">
    <property type="nucleotide sequence ID" value="NZ_FOZC01000008.1"/>
</dbReference>
<dbReference type="Pfam" id="PF00145">
    <property type="entry name" value="DNA_methylase"/>
    <property type="match status" value="2"/>
</dbReference>
<dbReference type="InterPro" id="IPR031303">
    <property type="entry name" value="C5_meth_CS"/>
</dbReference>
<evidence type="ECO:0000256" key="2">
    <source>
        <dbReference type="ARBA" id="ARBA00022603"/>
    </source>
</evidence>
<dbReference type="EMBL" id="FOZC01000008">
    <property type="protein sequence ID" value="SFR78940.1"/>
    <property type="molecule type" value="Genomic_DNA"/>
</dbReference>
<keyword evidence="3 6" id="KW-0808">Transferase</keyword>
<keyword evidence="2 6" id="KW-0489">Methyltransferase</keyword>
<dbReference type="PANTHER" id="PTHR10629:SF52">
    <property type="entry name" value="DNA (CYTOSINE-5)-METHYLTRANSFERASE 1"/>
    <property type="match status" value="1"/>
</dbReference>
<evidence type="ECO:0000256" key="6">
    <source>
        <dbReference type="PROSITE-ProRule" id="PRU01016"/>
    </source>
</evidence>
<keyword evidence="4 6" id="KW-0949">S-adenosyl-L-methionine</keyword>
<protein>
    <recommendedName>
        <fullName evidence="1">DNA (cytosine-5-)-methyltransferase</fullName>
        <ecNumber evidence="1">2.1.1.37</ecNumber>
    </recommendedName>
</protein>
<evidence type="ECO:0000313" key="8">
    <source>
        <dbReference type="Proteomes" id="UP000214760"/>
    </source>
</evidence>
<proteinExistence type="inferred from homology"/>
<evidence type="ECO:0000313" key="7">
    <source>
        <dbReference type="EMBL" id="SFR78940.1"/>
    </source>
</evidence>
<evidence type="ECO:0000256" key="4">
    <source>
        <dbReference type="ARBA" id="ARBA00022691"/>
    </source>
</evidence>
<dbReference type="SUPFAM" id="SSF53335">
    <property type="entry name" value="S-adenosyl-L-methionine-dependent methyltransferases"/>
    <property type="match status" value="1"/>
</dbReference>
<dbReference type="PANTHER" id="PTHR10629">
    <property type="entry name" value="CYTOSINE-SPECIFIC METHYLTRANSFERASE"/>
    <property type="match status" value="1"/>
</dbReference>
<dbReference type="PROSITE" id="PS00095">
    <property type="entry name" value="C5_MTASE_2"/>
    <property type="match status" value="1"/>
</dbReference>
<dbReference type="Proteomes" id="UP000214760">
    <property type="component" value="Unassembled WGS sequence"/>
</dbReference>
<dbReference type="InterPro" id="IPR018117">
    <property type="entry name" value="C5_DNA_meth_AS"/>
</dbReference>
<keyword evidence="5" id="KW-0680">Restriction system</keyword>
<dbReference type="Gene3D" id="3.90.120.10">
    <property type="entry name" value="DNA Methylase, subunit A, domain 2"/>
    <property type="match status" value="1"/>
</dbReference>
<reference evidence="7 8" key="1">
    <citation type="submission" date="2016-10" db="EMBL/GenBank/DDBJ databases">
        <authorList>
            <person name="de Groot N.N."/>
        </authorList>
    </citation>
    <scope>NUCLEOTIDE SEQUENCE [LARGE SCALE GENOMIC DNA]</scope>
    <source>
        <strain evidence="7 8">F</strain>
    </source>
</reference>
<evidence type="ECO:0000256" key="3">
    <source>
        <dbReference type="ARBA" id="ARBA00022679"/>
    </source>
</evidence>
<dbReference type="GO" id="GO:0003677">
    <property type="term" value="F:DNA binding"/>
    <property type="evidence" value="ECO:0007669"/>
    <property type="project" value="TreeGrafter"/>
</dbReference>
<dbReference type="GO" id="GO:0003886">
    <property type="term" value="F:DNA (cytosine-5-)-methyltransferase activity"/>
    <property type="evidence" value="ECO:0007669"/>
    <property type="project" value="UniProtKB-EC"/>
</dbReference>
<dbReference type="PROSITE" id="PS51679">
    <property type="entry name" value="SAM_MT_C5"/>
    <property type="match status" value="1"/>
</dbReference>
<sequence>MIDSIELFCGAGGLALGLQKAGLNHKALFEWDKCSCDNIDANISRGFNLVSDWNVFNIDVRSVDYKSYRGNIDVVSGGPPCQPFSLGGKAKANNDARDMWPEAIRAVREILPKAFIFENVKGLLRPAFSDYFNYILLQLQYPTIVRESEEWSEHYLKLKNLDDTNIPEGETYSIQYRLVNVADYGVPQSRFRVIIVGFRKNLHTSYAFPEPLCSKDALLYDKWVSGTYWKEHGLEQPQCGITQQKLNRLRSNPPKLKRWRTVRDAIADLPSPENYNGKEYTNHEYRAGAKSYAGHSGSVLDEPSKTIKAGVHGVPGGENMVVLDDGSIRYYTVRESARIQTFDDEYIFAGPWGEAMRQIGNAVPVKLAEIVGNSVVEELERL</sequence>
<dbReference type="GO" id="GO:0009307">
    <property type="term" value="P:DNA restriction-modification system"/>
    <property type="evidence" value="ECO:0007669"/>
    <property type="project" value="UniProtKB-KW"/>
</dbReference>
<gene>
    <name evidence="7" type="ORF">SAMN02910262_01559</name>
</gene>
<dbReference type="AlphaFoldDB" id="A0A1I6JJZ2"/>
<feature type="active site" evidence="6">
    <location>
        <position position="81"/>
    </location>
</feature>
<dbReference type="InterPro" id="IPR050390">
    <property type="entry name" value="C5-Methyltransferase"/>
</dbReference>
<comment type="similarity">
    <text evidence="6">Belongs to the class I-like SAM-binding methyltransferase superfamily. C5-methyltransferase family.</text>
</comment>
<dbReference type="PRINTS" id="PR00105">
    <property type="entry name" value="C5METTRFRASE"/>
</dbReference>
<dbReference type="GO" id="GO:0044027">
    <property type="term" value="P:negative regulation of gene expression via chromosomal CpG island methylation"/>
    <property type="evidence" value="ECO:0007669"/>
    <property type="project" value="TreeGrafter"/>
</dbReference>
<dbReference type="InterPro" id="IPR001525">
    <property type="entry name" value="C5_MeTfrase"/>
</dbReference>
<dbReference type="InterPro" id="IPR029063">
    <property type="entry name" value="SAM-dependent_MTases_sf"/>
</dbReference>
<evidence type="ECO:0000256" key="5">
    <source>
        <dbReference type="ARBA" id="ARBA00022747"/>
    </source>
</evidence>
<dbReference type="PROSITE" id="PS00094">
    <property type="entry name" value="C5_MTASE_1"/>
    <property type="match status" value="1"/>
</dbReference>
<organism evidence="7 8">
    <name type="scientific">[Clostridium] aminophilum</name>
    <dbReference type="NCBI Taxonomy" id="1526"/>
    <lineage>
        <taxon>Bacteria</taxon>
        <taxon>Bacillati</taxon>
        <taxon>Bacillota</taxon>
        <taxon>Clostridia</taxon>
        <taxon>Lachnospirales</taxon>
        <taxon>Lachnospiraceae</taxon>
    </lineage>
</organism>
<dbReference type="Gene3D" id="3.40.50.150">
    <property type="entry name" value="Vaccinia Virus protein VP39"/>
    <property type="match status" value="1"/>
</dbReference>
<accession>A0A1I6JJZ2</accession>
<name>A0A1I6JJZ2_9FIRM</name>
<dbReference type="EC" id="2.1.1.37" evidence="1"/>
<dbReference type="GO" id="GO:0032259">
    <property type="term" value="P:methylation"/>
    <property type="evidence" value="ECO:0007669"/>
    <property type="project" value="UniProtKB-KW"/>
</dbReference>
<evidence type="ECO:0000256" key="1">
    <source>
        <dbReference type="ARBA" id="ARBA00011975"/>
    </source>
</evidence>